<evidence type="ECO:0000256" key="1">
    <source>
        <dbReference type="SAM" id="MobiDB-lite"/>
    </source>
</evidence>
<dbReference type="PANTHER" id="PTHR15319">
    <property type="entry name" value="TATA BOX-BINDING PROTEIN ASSOCIATED FACTOR RNA POLYMERASE I SUBUNIT C"/>
    <property type="match status" value="1"/>
</dbReference>
<name>A0AAV6UM41_9ARAC</name>
<dbReference type="InterPro" id="IPR038801">
    <property type="entry name" value="TAF1C"/>
</dbReference>
<dbReference type="PANTHER" id="PTHR15319:SF1">
    <property type="entry name" value="TATA BOX-BINDING PROTEIN-ASSOCIATED FACTOR RNA POLYMERASE I SUBUNIT C"/>
    <property type="match status" value="1"/>
</dbReference>
<dbReference type="Proteomes" id="UP000827092">
    <property type="component" value="Unassembled WGS sequence"/>
</dbReference>
<reference evidence="3 4" key="1">
    <citation type="journal article" date="2022" name="Nat. Ecol. Evol.">
        <title>A masculinizing supergene underlies an exaggerated male reproductive morph in a spider.</title>
        <authorList>
            <person name="Hendrickx F."/>
            <person name="De Corte Z."/>
            <person name="Sonet G."/>
            <person name="Van Belleghem S.M."/>
            <person name="Kostlbacher S."/>
            <person name="Vangestel C."/>
        </authorList>
    </citation>
    <scope>NUCLEOTIDE SEQUENCE [LARGE SCALE GENOMIC DNA]</scope>
    <source>
        <strain evidence="3">W744_W776</strain>
    </source>
</reference>
<proteinExistence type="predicted"/>
<dbReference type="Pfam" id="PF20641">
    <property type="entry name" value="TAF1C_beta-prop"/>
    <property type="match status" value="1"/>
</dbReference>
<dbReference type="GO" id="GO:0001164">
    <property type="term" value="F:RNA polymerase I core promoter sequence-specific DNA binding"/>
    <property type="evidence" value="ECO:0007669"/>
    <property type="project" value="TreeGrafter"/>
</dbReference>
<gene>
    <name evidence="3" type="ORF">JTE90_019740</name>
</gene>
<feature type="compositionally biased region" description="Polar residues" evidence="1">
    <location>
        <begin position="782"/>
        <end position="793"/>
    </location>
</feature>
<dbReference type="GO" id="GO:0001650">
    <property type="term" value="C:fibrillar center"/>
    <property type="evidence" value="ECO:0007669"/>
    <property type="project" value="TreeGrafter"/>
</dbReference>
<organism evidence="3 4">
    <name type="scientific">Oedothorax gibbosus</name>
    <dbReference type="NCBI Taxonomy" id="931172"/>
    <lineage>
        <taxon>Eukaryota</taxon>
        <taxon>Metazoa</taxon>
        <taxon>Ecdysozoa</taxon>
        <taxon>Arthropoda</taxon>
        <taxon>Chelicerata</taxon>
        <taxon>Arachnida</taxon>
        <taxon>Araneae</taxon>
        <taxon>Araneomorphae</taxon>
        <taxon>Entelegynae</taxon>
        <taxon>Araneoidea</taxon>
        <taxon>Linyphiidae</taxon>
        <taxon>Erigoninae</taxon>
        <taxon>Oedothorax</taxon>
    </lineage>
</organism>
<evidence type="ECO:0000259" key="2">
    <source>
        <dbReference type="Pfam" id="PF20641"/>
    </source>
</evidence>
<protein>
    <recommendedName>
        <fullName evidence="2">TAF1C beta-propeller domain-containing protein</fullName>
    </recommendedName>
</protein>
<dbReference type="InterPro" id="IPR049087">
    <property type="entry name" value="TAF1C_beta-prop"/>
</dbReference>
<sequence>MGDDWTSNLPKLLPSWQSCTPNYLCQLKAQKYRKHQLPDYGGTGVDVFNAGNEFKFEASKYGVDQVTFGAQVCALPSFTNGKAYQFQDPCLESIAKQLVNFESFSLKLHVARSKLNNKSCTQFRKDVIASHKLIKNISLSGEFEKISLSQNVVELANVLPKSNNVSEINYQYSGGCLTALYKDSESPILLHPFGSKLNKLAASPLIETSESNQAFKIDESKRTTFKLKGGCIQQVKSTFDGLCYIKQEKQCHLVNLESLSEVHHIPYSKENPIKVISPSPYIPTEYICIHEGENITLNDVDESVVLWETSQSFFATSYLNENPIACDFGSHPRSILYLDRKGVYAHDMRLKEQVATLFSCYQSACYNHESFMAMKRLSVNPFQHLVFSNHHLFIFDERYPNKPVLIWNHLLNGSPLYCDITTYDTSPGSTDAVILLATQESRELASFAVRTGQSRLQAISLAPPLSLSSSTDWADSMRFHGYFVDDQVIKRISNPLVGVCVVPHRGKPAFTAFQVTSVGDVFYQDFQRVPDSEVERTYKVGMGCVLSPPQKMLPHVSILMNGFDQEVTDSSTCNLNHVNIDIKDILKAPQNISHWCVMCQSLIPNCGDKITLNTVCPSCGLDELQSAKLHKRYNELDLLIGQEKDILDIPPMFNNMAELLLFTDNYSKRILDVWTTSEEASQQNATEVLEYEVAPMDVLHSANASYSAFSTQYGDLASSSQLIDYNYLTQQSSQSFFEDGAFSELQESMLKQEPMDEFVPPSQDIRPKVGETLRSANKNKKSFSQLNSSNAGF</sequence>
<evidence type="ECO:0000313" key="3">
    <source>
        <dbReference type="EMBL" id="KAG8185482.1"/>
    </source>
</evidence>
<feature type="region of interest" description="Disordered" evidence="1">
    <location>
        <begin position="757"/>
        <end position="793"/>
    </location>
</feature>
<accession>A0AAV6UM41</accession>
<feature type="domain" description="TAF1C beta-propeller" evidence="2">
    <location>
        <begin position="270"/>
        <end position="375"/>
    </location>
</feature>
<dbReference type="AlphaFoldDB" id="A0AAV6UM41"/>
<dbReference type="EMBL" id="JAFNEN010000334">
    <property type="protein sequence ID" value="KAG8185482.1"/>
    <property type="molecule type" value="Genomic_DNA"/>
</dbReference>
<evidence type="ECO:0000313" key="4">
    <source>
        <dbReference type="Proteomes" id="UP000827092"/>
    </source>
</evidence>
<keyword evidence="4" id="KW-1185">Reference proteome</keyword>
<comment type="caution">
    <text evidence="3">The sequence shown here is derived from an EMBL/GenBank/DDBJ whole genome shotgun (WGS) entry which is preliminary data.</text>
</comment>